<accession>A0A9Q1FFQ8</accession>
<dbReference type="InterPro" id="IPR022684">
    <property type="entry name" value="Calpain_cysteine_protease"/>
</dbReference>
<evidence type="ECO:0000313" key="5">
    <source>
        <dbReference type="Proteomes" id="UP001152622"/>
    </source>
</evidence>
<reference evidence="4" key="1">
    <citation type="journal article" date="2023" name="Science">
        <title>Genome structures resolve the early diversification of teleost fishes.</title>
        <authorList>
            <person name="Parey E."/>
            <person name="Louis A."/>
            <person name="Montfort J."/>
            <person name="Bouchez O."/>
            <person name="Roques C."/>
            <person name="Iampietro C."/>
            <person name="Lluch J."/>
            <person name="Castinel A."/>
            <person name="Donnadieu C."/>
            <person name="Desvignes T."/>
            <person name="Floi Bucao C."/>
            <person name="Jouanno E."/>
            <person name="Wen M."/>
            <person name="Mejri S."/>
            <person name="Dirks R."/>
            <person name="Jansen H."/>
            <person name="Henkel C."/>
            <person name="Chen W.J."/>
            <person name="Zahm M."/>
            <person name="Cabau C."/>
            <person name="Klopp C."/>
            <person name="Thompson A.W."/>
            <person name="Robinson-Rechavi M."/>
            <person name="Braasch I."/>
            <person name="Lecointre G."/>
            <person name="Bobe J."/>
            <person name="Postlethwait J.H."/>
            <person name="Berthelot C."/>
            <person name="Roest Crollius H."/>
            <person name="Guiguen Y."/>
        </authorList>
    </citation>
    <scope>NUCLEOTIDE SEQUENCE</scope>
    <source>
        <strain evidence="4">WJC10195</strain>
    </source>
</reference>
<gene>
    <name evidence="4" type="ORF">SKAU_G00202410</name>
</gene>
<evidence type="ECO:0000259" key="3">
    <source>
        <dbReference type="SMART" id="SM00720"/>
    </source>
</evidence>
<organism evidence="4 5">
    <name type="scientific">Synaphobranchus kaupii</name>
    <name type="common">Kaup's arrowtooth eel</name>
    <dbReference type="NCBI Taxonomy" id="118154"/>
    <lineage>
        <taxon>Eukaryota</taxon>
        <taxon>Metazoa</taxon>
        <taxon>Chordata</taxon>
        <taxon>Craniata</taxon>
        <taxon>Vertebrata</taxon>
        <taxon>Euteleostomi</taxon>
        <taxon>Actinopterygii</taxon>
        <taxon>Neopterygii</taxon>
        <taxon>Teleostei</taxon>
        <taxon>Anguilliformes</taxon>
        <taxon>Synaphobranchidae</taxon>
        <taxon>Synaphobranchus</taxon>
    </lineage>
</organism>
<dbReference type="Gene3D" id="2.60.120.380">
    <property type="match status" value="2"/>
</dbReference>
<sequence>MKREVTLRTHLGAGFHLLVPSTFLQGAEASFLRRVFSSAPVSLSALKSPRPPRPRRSRTGSGRPAASRAGGSRGFRRGGAGTSRPTRTNPHVPLAVSYRSSEPNTRITLRQHCPAKALQPIGFHIYQVPEGSVEPQISQDQELRRAACPTATPLRCACTAALAPGAYVILPSTYQPQCKGHFTLTVAQKIHRKVVRARRALGQIIQEVSNISVMSS</sequence>
<feature type="compositionally biased region" description="Gly residues" evidence="2">
    <location>
        <begin position="71"/>
        <end position="81"/>
    </location>
</feature>
<feature type="compositionally biased region" description="Low complexity" evidence="2">
    <location>
        <begin position="59"/>
        <end position="70"/>
    </location>
</feature>
<evidence type="ECO:0000313" key="4">
    <source>
        <dbReference type="EMBL" id="KAJ8357447.1"/>
    </source>
</evidence>
<keyword evidence="5" id="KW-1185">Reference proteome</keyword>
<feature type="region of interest" description="Disordered" evidence="2">
    <location>
        <begin position="44"/>
        <end position="100"/>
    </location>
</feature>
<evidence type="ECO:0000256" key="1">
    <source>
        <dbReference type="ARBA" id="ARBA00007623"/>
    </source>
</evidence>
<feature type="domain" description="Peptidase C2 calpain" evidence="3">
    <location>
        <begin position="63"/>
        <end position="195"/>
    </location>
</feature>
<comment type="caution">
    <text evidence="4">The sequence shown here is derived from an EMBL/GenBank/DDBJ whole genome shotgun (WGS) entry which is preliminary data.</text>
</comment>
<dbReference type="GO" id="GO:0004198">
    <property type="term" value="F:calcium-dependent cysteine-type endopeptidase activity"/>
    <property type="evidence" value="ECO:0007669"/>
    <property type="project" value="InterPro"/>
</dbReference>
<dbReference type="InterPro" id="IPR036213">
    <property type="entry name" value="Calpain_III_sf"/>
</dbReference>
<dbReference type="EMBL" id="JAINUF010000006">
    <property type="protein sequence ID" value="KAJ8357447.1"/>
    <property type="molecule type" value="Genomic_DNA"/>
</dbReference>
<dbReference type="InterPro" id="IPR022683">
    <property type="entry name" value="Calpain_III"/>
</dbReference>
<dbReference type="AlphaFoldDB" id="A0A9Q1FFQ8"/>
<dbReference type="SUPFAM" id="SSF49758">
    <property type="entry name" value="Calpain large subunit, middle domain (domain III)"/>
    <property type="match status" value="2"/>
</dbReference>
<comment type="similarity">
    <text evidence="1">Belongs to the peptidase C2 family.</text>
</comment>
<proteinExistence type="inferred from homology"/>
<evidence type="ECO:0000256" key="2">
    <source>
        <dbReference type="SAM" id="MobiDB-lite"/>
    </source>
</evidence>
<dbReference type="GO" id="GO:0005737">
    <property type="term" value="C:cytoplasm"/>
    <property type="evidence" value="ECO:0007669"/>
    <property type="project" value="TreeGrafter"/>
</dbReference>
<dbReference type="PANTHER" id="PTHR10183">
    <property type="entry name" value="CALPAIN"/>
    <property type="match status" value="1"/>
</dbReference>
<dbReference type="Pfam" id="PF01067">
    <property type="entry name" value="Calpain_III"/>
    <property type="match status" value="2"/>
</dbReference>
<dbReference type="PANTHER" id="PTHR10183:SF424">
    <property type="entry name" value="CALPAIN-B-LIKE PROTEIN"/>
    <property type="match status" value="1"/>
</dbReference>
<dbReference type="GO" id="GO:0006508">
    <property type="term" value="P:proteolysis"/>
    <property type="evidence" value="ECO:0007669"/>
    <property type="project" value="InterPro"/>
</dbReference>
<dbReference type="OrthoDB" id="167576at2759"/>
<protein>
    <recommendedName>
        <fullName evidence="3">Peptidase C2 calpain domain-containing protein</fullName>
    </recommendedName>
</protein>
<dbReference type="Proteomes" id="UP001152622">
    <property type="component" value="Chromosome 6"/>
</dbReference>
<dbReference type="InterPro" id="IPR022682">
    <property type="entry name" value="Calpain_domain_III"/>
</dbReference>
<dbReference type="SMART" id="SM00720">
    <property type="entry name" value="calpain_III"/>
    <property type="match status" value="1"/>
</dbReference>
<name>A0A9Q1FFQ8_SYNKA</name>